<dbReference type="InterPro" id="IPR036378">
    <property type="entry name" value="FAS1_dom_sf"/>
</dbReference>
<name>A0ABV5CCI8_9SPHI</name>
<proteinExistence type="predicted"/>
<dbReference type="Proteomes" id="UP001580928">
    <property type="component" value="Unassembled WGS sequence"/>
</dbReference>
<comment type="caution">
    <text evidence="1">The sequence shown here is derived from an EMBL/GenBank/DDBJ whole genome shotgun (WGS) entry which is preliminary data.</text>
</comment>
<dbReference type="PROSITE" id="PS51257">
    <property type="entry name" value="PROKAR_LIPOPROTEIN"/>
    <property type="match status" value="1"/>
</dbReference>
<evidence type="ECO:0008006" key="3">
    <source>
        <dbReference type="Google" id="ProtNLM"/>
    </source>
</evidence>
<dbReference type="RefSeq" id="WP_375556793.1">
    <property type="nucleotide sequence ID" value="NZ_JBBVGT010000002.1"/>
</dbReference>
<dbReference type="EMBL" id="JBBVGT010000002">
    <property type="protein sequence ID" value="MFB5945250.1"/>
    <property type="molecule type" value="Genomic_DNA"/>
</dbReference>
<accession>A0ABV5CCI8</accession>
<gene>
    <name evidence="1" type="ORF">WKR92_05370</name>
</gene>
<organism evidence="1 2">
    <name type="scientific">Albibacterium profundi</name>
    <dbReference type="NCBI Taxonomy" id="3134906"/>
    <lineage>
        <taxon>Bacteria</taxon>
        <taxon>Pseudomonadati</taxon>
        <taxon>Bacteroidota</taxon>
        <taxon>Sphingobacteriia</taxon>
        <taxon>Sphingobacteriales</taxon>
        <taxon>Sphingobacteriaceae</taxon>
        <taxon>Albibacterium</taxon>
    </lineage>
</organism>
<evidence type="ECO:0000313" key="2">
    <source>
        <dbReference type="Proteomes" id="UP001580928"/>
    </source>
</evidence>
<dbReference type="SUPFAM" id="SSF82153">
    <property type="entry name" value="FAS1 domain"/>
    <property type="match status" value="1"/>
</dbReference>
<dbReference type="Gene3D" id="2.30.180.10">
    <property type="entry name" value="FAS1 domain"/>
    <property type="match status" value="1"/>
</dbReference>
<evidence type="ECO:0000313" key="1">
    <source>
        <dbReference type="EMBL" id="MFB5945250.1"/>
    </source>
</evidence>
<protein>
    <recommendedName>
        <fullName evidence="3">FAS1 domain-containing protein</fullName>
    </recommendedName>
</protein>
<sequence>MIKFNLTFFLLVGFASLFLLVGCEKGDEYYARYENEIQVFDGSTYDYLESRPGVYDSLLLVLDRLVPLRDTLRHENVTLFALTNKSFELAIQNLNNKRATSNNVPLYLEDIDRISLDSIMCRYIFSDLITTDSVSHLIDGVVLPSLKNHYEMHIQYDKLNASGFVEGAQQQLIFTDPNESIFERYWQRTPTNSVNIRTRNGIIHVLSPSHDFGFNKLGQWEN</sequence>
<reference evidence="1 2" key="1">
    <citation type="submission" date="2024-04" db="EMBL/GenBank/DDBJ databases">
        <title>Albibacterium profundi sp. nov., isolated from sediment of the Challenger Deep of Mariana Trench.</title>
        <authorList>
            <person name="Wang Y."/>
        </authorList>
    </citation>
    <scope>NUCLEOTIDE SEQUENCE [LARGE SCALE GENOMIC DNA]</scope>
    <source>
        <strain evidence="1 2">RHL897</strain>
    </source>
</reference>
<keyword evidence="2" id="KW-1185">Reference proteome</keyword>